<comment type="caution">
    <text evidence="12">The sequence shown here is derived from an EMBL/GenBank/DDBJ whole genome shotgun (WGS) entry which is preliminary data.</text>
</comment>
<dbReference type="AlphaFoldDB" id="A0A1Q8ZTC3"/>
<keyword evidence="6 10" id="KW-0812">Transmembrane</keyword>
<dbReference type="PANTHER" id="PTHR45436:SF5">
    <property type="entry name" value="SENSOR HISTIDINE KINASE TRCS"/>
    <property type="match status" value="1"/>
</dbReference>
<dbReference type="InterPro" id="IPR003594">
    <property type="entry name" value="HATPase_dom"/>
</dbReference>
<keyword evidence="4" id="KW-0597">Phosphoprotein</keyword>
<gene>
    <name evidence="12" type="ORF">BJF95_18640</name>
</gene>
<evidence type="ECO:0000256" key="10">
    <source>
        <dbReference type="SAM" id="Phobius"/>
    </source>
</evidence>
<keyword evidence="8 10" id="KW-1133">Transmembrane helix</keyword>
<dbReference type="RefSeq" id="WP_075639236.1">
    <property type="nucleotide sequence ID" value="NZ_MKIM01000025.1"/>
</dbReference>
<dbReference type="PANTHER" id="PTHR45436">
    <property type="entry name" value="SENSOR HISTIDINE KINASE YKOH"/>
    <property type="match status" value="1"/>
</dbReference>
<evidence type="ECO:0000256" key="7">
    <source>
        <dbReference type="ARBA" id="ARBA00022777"/>
    </source>
</evidence>
<organism evidence="12 13">
    <name type="scientific">Rhizobium oryziradicis</name>
    <dbReference type="NCBI Taxonomy" id="1867956"/>
    <lineage>
        <taxon>Bacteria</taxon>
        <taxon>Pseudomonadati</taxon>
        <taxon>Pseudomonadota</taxon>
        <taxon>Alphaproteobacteria</taxon>
        <taxon>Hyphomicrobiales</taxon>
        <taxon>Rhizobiaceae</taxon>
        <taxon>Rhizobium/Agrobacterium group</taxon>
        <taxon>Rhizobium</taxon>
    </lineage>
</organism>
<proteinExistence type="predicted"/>
<keyword evidence="13" id="KW-1185">Reference proteome</keyword>
<dbReference type="PROSITE" id="PS50109">
    <property type="entry name" value="HIS_KIN"/>
    <property type="match status" value="1"/>
</dbReference>
<evidence type="ECO:0000256" key="1">
    <source>
        <dbReference type="ARBA" id="ARBA00000085"/>
    </source>
</evidence>
<feature type="transmembrane region" description="Helical" evidence="10">
    <location>
        <begin position="168"/>
        <end position="189"/>
    </location>
</feature>
<dbReference type="GO" id="GO:0000155">
    <property type="term" value="F:phosphorelay sensor kinase activity"/>
    <property type="evidence" value="ECO:0007669"/>
    <property type="project" value="InterPro"/>
</dbReference>
<sequence>MFKSLRLRLAIASVVAIGVSLALLWFAVGFLFIDYVGQQYHSELNAITDTVTARLHVQNGRLEMRSPPSDPRFASPSGGRYWQVQTPDGRVMRSRSLWDVEIPKDDVPLEPPFGFGRVEGPGGVTLLVQRSALEITDQGVNYPFVVAVAFPAEELIGPLDEHRARSQLVMLMGAGLLLLAAFLQALVVLRPFKRLRMQVADVRTGKLRQLDAAVPGEVMPLVEEINLLLCERETAIEKARARASDLAHGLKTPLTVLSQLVNYLPLEHRDEAFAQIDLVRQRADRQLQAARLGVEQMLATDLASLIGKLVKVLDPVARTKNIGWQVEVEPGLSVEADAADLAEALGNILDNAVKWASAVIHIEAGCHDDRVVITVSDDGPGVSVNDREKVLRRGEYLDTEQGGSGLGLAICADIMAAYDGSVMLDDCDLGGLCVRLEFPQKGGRRVPPHPV</sequence>
<reference evidence="12 13" key="1">
    <citation type="submission" date="2016-09" db="EMBL/GenBank/DDBJ databases">
        <title>Rhizobium oryziradicis sp. nov., isolated from the root of rice.</title>
        <authorList>
            <person name="Zhao J."/>
            <person name="Zhang X."/>
        </authorList>
    </citation>
    <scope>NUCLEOTIDE SEQUENCE [LARGE SCALE GENOMIC DNA]</scope>
    <source>
        <strain evidence="12 13">N19</strain>
    </source>
</reference>
<dbReference type="Gene3D" id="3.30.565.10">
    <property type="entry name" value="Histidine kinase-like ATPase, C-terminal domain"/>
    <property type="match status" value="1"/>
</dbReference>
<evidence type="ECO:0000256" key="8">
    <source>
        <dbReference type="ARBA" id="ARBA00022989"/>
    </source>
</evidence>
<dbReference type="STRING" id="1867956.BJF95_18640"/>
<dbReference type="Gene3D" id="1.10.287.130">
    <property type="match status" value="1"/>
</dbReference>
<evidence type="ECO:0000313" key="13">
    <source>
        <dbReference type="Proteomes" id="UP000186894"/>
    </source>
</evidence>
<dbReference type="InterPro" id="IPR005467">
    <property type="entry name" value="His_kinase_dom"/>
</dbReference>
<dbReference type="GO" id="GO:0005886">
    <property type="term" value="C:plasma membrane"/>
    <property type="evidence" value="ECO:0007669"/>
    <property type="project" value="TreeGrafter"/>
</dbReference>
<dbReference type="CDD" id="cd00082">
    <property type="entry name" value="HisKA"/>
    <property type="match status" value="1"/>
</dbReference>
<keyword evidence="7" id="KW-0418">Kinase</keyword>
<feature type="transmembrane region" description="Helical" evidence="10">
    <location>
        <begin position="7"/>
        <end position="33"/>
    </location>
</feature>
<dbReference type="PRINTS" id="PR00344">
    <property type="entry name" value="BCTRLSENSOR"/>
</dbReference>
<dbReference type="SMART" id="SM00387">
    <property type="entry name" value="HATPase_c"/>
    <property type="match status" value="1"/>
</dbReference>
<feature type="domain" description="Histidine kinase" evidence="11">
    <location>
        <begin position="245"/>
        <end position="442"/>
    </location>
</feature>
<dbReference type="InterPro" id="IPR036890">
    <property type="entry name" value="HATPase_C_sf"/>
</dbReference>
<protein>
    <recommendedName>
        <fullName evidence="3">histidine kinase</fullName>
        <ecNumber evidence="3">2.7.13.3</ecNumber>
    </recommendedName>
</protein>
<dbReference type="Pfam" id="PF02518">
    <property type="entry name" value="HATPase_c"/>
    <property type="match status" value="1"/>
</dbReference>
<evidence type="ECO:0000256" key="6">
    <source>
        <dbReference type="ARBA" id="ARBA00022692"/>
    </source>
</evidence>
<dbReference type="Proteomes" id="UP000186894">
    <property type="component" value="Unassembled WGS sequence"/>
</dbReference>
<comment type="catalytic activity">
    <reaction evidence="1">
        <text>ATP + protein L-histidine = ADP + protein N-phospho-L-histidine.</text>
        <dbReference type="EC" id="2.7.13.3"/>
    </reaction>
</comment>
<dbReference type="EC" id="2.7.13.3" evidence="3"/>
<dbReference type="InterPro" id="IPR003661">
    <property type="entry name" value="HisK_dim/P_dom"/>
</dbReference>
<evidence type="ECO:0000256" key="4">
    <source>
        <dbReference type="ARBA" id="ARBA00022553"/>
    </source>
</evidence>
<dbReference type="SUPFAM" id="SSF55874">
    <property type="entry name" value="ATPase domain of HSP90 chaperone/DNA topoisomerase II/histidine kinase"/>
    <property type="match status" value="1"/>
</dbReference>
<evidence type="ECO:0000313" key="12">
    <source>
        <dbReference type="EMBL" id="OLP45325.1"/>
    </source>
</evidence>
<evidence type="ECO:0000256" key="2">
    <source>
        <dbReference type="ARBA" id="ARBA00004370"/>
    </source>
</evidence>
<accession>A0A1Q8ZTC3</accession>
<dbReference type="SUPFAM" id="SSF47384">
    <property type="entry name" value="Homodimeric domain of signal transducing histidine kinase"/>
    <property type="match status" value="1"/>
</dbReference>
<keyword evidence="9 10" id="KW-0472">Membrane</keyword>
<evidence type="ECO:0000259" key="11">
    <source>
        <dbReference type="PROSITE" id="PS50109"/>
    </source>
</evidence>
<evidence type="ECO:0000256" key="5">
    <source>
        <dbReference type="ARBA" id="ARBA00022679"/>
    </source>
</evidence>
<comment type="subcellular location">
    <subcellularLocation>
        <location evidence="2">Membrane</location>
    </subcellularLocation>
</comment>
<evidence type="ECO:0000256" key="9">
    <source>
        <dbReference type="ARBA" id="ARBA00023136"/>
    </source>
</evidence>
<dbReference type="InterPro" id="IPR036097">
    <property type="entry name" value="HisK_dim/P_sf"/>
</dbReference>
<dbReference type="InterPro" id="IPR050428">
    <property type="entry name" value="TCS_sensor_his_kinase"/>
</dbReference>
<keyword evidence="5" id="KW-0808">Transferase</keyword>
<dbReference type="EMBL" id="MKIM01000025">
    <property type="protein sequence ID" value="OLP45325.1"/>
    <property type="molecule type" value="Genomic_DNA"/>
</dbReference>
<evidence type="ECO:0000256" key="3">
    <source>
        <dbReference type="ARBA" id="ARBA00012438"/>
    </source>
</evidence>
<dbReference type="InterPro" id="IPR004358">
    <property type="entry name" value="Sig_transdc_His_kin-like_C"/>
</dbReference>
<name>A0A1Q8ZTC3_9HYPH</name>
<dbReference type="OrthoDB" id="9809567at2"/>